<dbReference type="Pfam" id="PF03221">
    <property type="entry name" value="HTH_Tnp_Tc5"/>
    <property type="match status" value="1"/>
</dbReference>
<evidence type="ECO:0000313" key="5">
    <source>
        <dbReference type="Proteomes" id="UP000054538"/>
    </source>
</evidence>
<evidence type="ECO:0000256" key="1">
    <source>
        <dbReference type="ARBA" id="ARBA00023125"/>
    </source>
</evidence>
<dbReference type="SUPFAM" id="SSF46689">
    <property type="entry name" value="Homeodomain-like"/>
    <property type="match status" value="1"/>
</dbReference>
<dbReference type="PANTHER" id="PTHR19303">
    <property type="entry name" value="TRANSPOSON"/>
    <property type="match status" value="1"/>
</dbReference>
<dbReference type="InterPro" id="IPR006600">
    <property type="entry name" value="HTH_CenpB_DNA-bd_dom"/>
</dbReference>
<dbReference type="PROSITE" id="PS51253">
    <property type="entry name" value="HTH_CENPB"/>
    <property type="match status" value="1"/>
</dbReference>
<feature type="domain" description="HTH CENPB-type" evidence="3">
    <location>
        <begin position="109"/>
        <end position="182"/>
    </location>
</feature>
<organism evidence="4 5">
    <name type="scientific">Paxillus rubicundulus Ve08.2h10</name>
    <dbReference type="NCBI Taxonomy" id="930991"/>
    <lineage>
        <taxon>Eukaryota</taxon>
        <taxon>Fungi</taxon>
        <taxon>Dikarya</taxon>
        <taxon>Basidiomycota</taxon>
        <taxon>Agaricomycotina</taxon>
        <taxon>Agaricomycetes</taxon>
        <taxon>Agaricomycetidae</taxon>
        <taxon>Boletales</taxon>
        <taxon>Paxilineae</taxon>
        <taxon>Paxillaceae</taxon>
        <taxon>Paxillus</taxon>
    </lineage>
</organism>
<dbReference type="PANTHER" id="PTHR19303:SF73">
    <property type="entry name" value="PROTEIN PDC2"/>
    <property type="match status" value="1"/>
</dbReference>
<feature type="compositionally biased region" description="Polar residues" evidence="2">
    <location>
        <begin position="30"/>
        <end position="39"/>
    </location>
</feature>
<accession>A0A0D0CJ02</accession>
<evidence type="ECO:0000259" key="3">
    <source>
        <dbReference type="PROSITE" id="PS51253"/>
    </source>
</evidence>
<feature type="region of interest" description="Disordered" evidence="2">
    <location>
        <begin position="1"/>
        <end position="39"/>
    </location>
</feature>
<name>A0A0D0CJ02_9AGAM</name>
<gene>
    <name evidence="4" type="ORF">PAXRUDRAFT_173563</name>
</gene>
<dbReference type="SMART" id="SM00674">
    <property type="entry name" value="CENPB"/>
    <property type="match status" value="1"/>
</dbReference>
<proteinExistence type="predicted"/>
<dbReference type="OrthoDB" id="162969at2759"/>
<dbReference type="InParanoid" id="A0A0D0CJ02"/>
<dbReference type="InterPro" id="IPR050863">
    <property type="entry name" value="CenT-Element_Derived"/>
</dbReference>
<keyword evidence="1" id="KW-0238">DNA-binding</keyword>
<dbReference type="GO" id="GO:0005634">
    <property type="term" value="C:nucleus"/>
    <property type="evidence" value="ECO:0007669"/>
    <property type="project" value="TreeGrafter"/>
</dbReference>
<protein>
    <recommendedName>
        <fullName evidence="3">HTH CENPB-type domain-containing protein</fullName>
    </recommendedName>
</protein>
<evidence type="ECO:0000256" key="2">
    <source>
        <dbReference type="SAM" id="MobiDB-lite"/>
    </source>
</evidence>
<dbReference type="HOGENOM" id="CLU_018294_8_0_1"/>
<dbReference type="GO" id="GO:0003677">
    <property type="term" value="F:DNA binding"/>
    <property type="evidence" value="ECO:0007669"/>
    <property type="project" value="UniProtKB-KW"/>
</dbReference>
<reference evidence="4 5" key="1">
    <citation type="submission" date="2014-04" db="EMBL/GenBank/DDBJ databases">
        <authorList>
            <consortium name="DOE Joint Genome Institute"/>
            <person name="Kuo A."/>
            <person name="Kohler A."/>
            <person name="Jargeat P."/>
            <person name="Nagy L.G."/>
            <person name="Floudas D."/>
            <person name="Copeland A."/>
            <person name="Barry K.W."/>
            <person name="Cichocki N."/>
            <person name="Veneault-Fourrey C."/>
            <person name="LaButti K."/>
            <person name="Lindquist E.A."/>
            <person name="Lipzen A."/>
            <person name="Lundell T."/>
            <person name="Morin E."/>
            <person name="Murat C."/>
            <person name="Sun H."/>
            <person name="Tunlid A."/>
            <person name="Henrissat B."/>
            <person name="Grigoriev I.V."/>
            <person name="Hibbett D.S."/>
            <person name="Martin F."/>
            <person name="Nordberg H.P."/>
            <person name="Cantor M.N."/>
            <person name="Hua S.X."/>
        </authorList>
    </citation>
    <scope>NUCLEOTIDE SEQUENCE [LARGE SCALE GENOMIC DNA]</scope>
    <source>
        <strain evidence="4 5">Ve08.2h10</strain>
    </source>
</reference>
<dbReference type="Proteomes" id="UP000054538">
    <property type="component" value="Unassembled WGS sequence"/>
</dbReference>
<dbReference type="Gene3D" id="1.10.10.60">
    <property type="entry name" value="Homeodomain-like"/>
    <property type="match status" value="1"/>
</dbReference>
<reference evidence="5" key="2">
    <citation type="submission" date="2015-01" db="EMBL/GenBank/DDBJ databases">
        <title>Evolutionary Origins and Diversification of the Mycorrhizal Mutualists.</title>
        <authorList>
            <consortium name="DOE Joint Genome Institute"/>
            <consortium name="Mycorrhizal Genomics Consortium"/>
            <person name="Kohler A."/>
            <person name="Kuo A."/>
            <person name="Nagy L.G."/>
            <person name="Floudas D."/>
            <person name="Copeland A."/>
            <person name="Barry K.W."/>
            <person name="Cichocki N."/>
            <person name="Veneault-Fourrey C."/>
            <person name="LaButti K."/>
            <person name="Lindquist E.A."/>
            <person name="Lipzen A."/>
            <person name="Lundell T."/>
            <person name="Morin E."/>
            <person name="Murat C."/>
            <person name="Riley R."/>
            <person name="Ohm R."/>
            <person name="Sun H."/>
            <person name="Tunlid A."/>
            <person name="Henrissat B."/>
            <person name="Grigoriev I.V."/>
            <person name="Hibbett D.S."/>
            <person name="Martin F."/>
        </authorList>
    </citation>
    <scope>NUCLEOTIDE SEQUENCE [LARGE SCALE GENOMIC DNA]</scope>
    <source>
        <strain evidence="5">Ve08.2h10</strain>
    </source>
</reference>
<evidence type="ECO:0000313" key="4">
    <source>
        <dbReference type="EMBL" id="KIK75163.1"/>
    </source>
</evidence>
<sequence length="202" mass="23538">MLNVKWKPWQPRDKPTNCPPVKRQKHTKDAATSTQQPLQTSHQNLTLVDWLLVYAYIDAHPGVSQANIVEYFQTRHEGALIFNQSTLSRKLRERPSMEARANDNPHALSLKRPRVVTRPDVECALVLWVQDMEQRGETVSGPMLREKRKRFENKFQVPETERLLGESWVQSFCKTYNIHEIRRHGEAASVDLNAVEVERVWC</sequence>
<keyword evidence="5" id="KW-1185">Reference proteome</keyword>
<dbReference type="AlphaFoldDB" id="A0A0D0CJ02"/>
<dbReference type="InterPro" id="IPR009057">
    <property type="entry name" value="Homeodomain-like_sf"/>
</dbReference>
<dbReference type="EMBL" id="KN828295">
    <property type="protein sequence ID" value="KIK75163.1"/>
    <property type="molecule type" value="Genomic_DNA"/>
</dbReference>